<dbReference type="AlphaFoldDB" id="A0A6V7Q010"/>
<protein>
    <submittedName>
        <fullName evidence="2">Uncharacterized protein</fullName>
    </submittedName>
</protein>
<gene>
    <name evidence="2" type="ORF">CB5_LOCUS19693</name>
</gene>
<reference evidence="2" key="1">
    <citation type="submission" date="2020-07" db="EMBL/GenBank/DDBJ databases">
        <authorList>
            <person name="Lin J."/>
        </authorList>
    </citation>
    <scope>NUCLEOTIDE SEQUENCE</scope>
</reference>
<proteinExistence type="predicted"/>
<sequence length="159" mass="17758">MRDGGLLLASTGHLPLASAGRKSAASPPPRARRPPLPHEHRLPPPREYFRRIGEVGSAICRAYAKIFKKRTFWLRFRLEGRGDVQKSRKWIRSIVASSYRPSIFGLWIGCRLVVECEFEPNRAAGAAGGRLQVTTSNRNAITSGLCLPECLTCFHFEAK</sequence>
<feature type="region of interest" description="Disordered" evidence="1">
    <location>
        <begin position="18"/>
        <end position="44"/>
    </location>
</feature>
<evidence type="ECO:0000256" key="1">
    <source>
        <dbReference type="SAM" id="MobiDB-lite"/>
    </source>
</evidence>
<name>A0A6V7Q010_ANACO</name>
<dbReference type="EMBL" id="LR862131">
    <property type="protein sequence ID" value="CAD1836482.1"/>
    <property type="molecule type" value="Genomic_DNA"/>
</dbReference>
<accession>A0A6V7Q010</accession>
<organism evidence="2">
    <name type="scientific">Ananas comosus var. bracteatus</name>
    <name type="common">red pineapple</name>
    <dbReference type="NCBI Taxonomy" id="296719"/>
    <lineage>
        <taxon>Eukaryota</taxon>
        <taxon>Viridiplantae</taxon>
        <taxon>Streptophyta</taxon>
        <taxon>Embryophyta</taxon>
        <taxon>Tracheophyta</taxon>
        <taxon>Spermatophyta</taxon>
        <taxon>Magnoliopsida</taxon>
        <taxon>Liliopsida</taxon>
        <taxon>Poales</taxon>
        <taxon>Bromeliaceae</taxon>
        <taxon>Bromelioideae</taxon>
        <taxon>Ananas</taxon>
    </lineage>
</organism>
<evidence type="ECO:0000313" key="2">
    <source>
        <dbReference type="EMBL" id="CAD1836482.1"/>
    </source>
</evidence>